<comment type="caution">
    <text evidence="2">The sequence shown here is derived from an EMBL/GenBank/DDBJ whole genome shotgun (WGS) entry which is preliminary data.</text>
</comment>
<name>A0A4Q7P6Y6_9BACT</name>
<evidence type="ECO:0000313" key="2">
    <source>
        <dbReference type="EMBL" id="RZS95876.1"/>
    </source>
</evidence>
<feature type="region of interest" description="Disordered" evidence="1">
    <location>
        <begin position="62"/>
        <end position="86"/>
    </location>
</feature>
<proteinExistence type="predicted"/>
<evidence type="ECO:0000256" key="1">
    <source>
        <dbReference type="SAM" id="MobiDB-lite"/>
    </source>
</evidence>
<dbReference type="EMBL" id="SGXG01000001">
    <property type="protein sequence ID" value="RZS95876.1"/>
    <property type="molecule type" value="Genomic_DNA"/>
</dbReference>
<dbReference type="Proteomes" id="UP000292209">
    <property type="component" value="Unassembled WGS sequence"/>
</dbReference>
<accession>A0A4Q7P6Y6</accession>
<keyword evidence="3" id="KW-1185">Reference proteome</keyword>
<organism evidence="2 3">
    <name type="scientific">Cecembia calidifontis</name>
    <dbReference type="NCBI Taxonomy" id="1187080"/>
    <lineage>
        <taxon>Bacteria</taxon>
        <taxon>Pseudomonadati</taxon>
        <taxon>Bacteroidota</taxon>
        <taxon>Cytophagia</taxon>
        <taxon>Cytophagales</taxon>
        <taxon>Cyclobacteriaceae</taxon>
        <taxon>Cecembia</taxon>
    </lineage>
</organism>
<gene>
    <name evidence="2" type="ORF">BC751_1427</name>
</gene>
<dbReference type="AlphaFoldDB" id="A0A4Q7P6Y6"/>
<evidence type="ECO:0000313" key="3">
    <source>
        <dbReference type="Proteomes" id="UP000292209"/>
    </source>
</evidence>
<protein>
    <submittedName>
        <fullName evidence="2">Uncharacterized protein</fullName>
    </submittedName>
</protein>
<reference evidence="2 3" key="1">
    <citation type="submission" date="2019-02" db="EMBL/GenBank/DDBJ databases">
        <title>Genomic Encyclopedia of Archaeal and Bacterial Type Strains, Phase II (KMG-II): from individual species to whole genera.</title>
        <authorList>
            <person name="Goeker M."/>
        </authorList>
    </citation>
    <scope>NUCLEOTIDE SEQUENCE [LARGE SCALE GENOMIC DNA]</scope>
    <source>
        <strain evidence="2 3">DSM 21411</strain>
    </source>
</reference>
<sequence>MLYIYVFEIDCFEIKYGFLRNHCFTGDTIICTSVFSKRSEVEWVRSKDTNISNFSGLNLLTPGKDGSTSSKRGMDSLSIGKLTLTG</sequence>